<dbReference type="InterPro" id="IPR024072">
    <property type="entry name" value="DHFR-like_dom_sf"/>
</dbReference>
<keyword evidence="3" id="KW-1185">Reference proteome</keyword>
<dbReference type="InterPro" id="IPR002734">
    <property type="entry name" value="RibDG_C"/>
</dbReference>
<name>A0ABV9R1V1_9MICO</name>
<dbReference type="EMBL" id="JBHSJC010000001">
    <property type="protein sequence ID" value="MFC4827207.1"/>
    <property type="molecule type" value="Genomic_DNA"/>
</dbReference>
<evidence type="ECO:0000313" key="3">
    <source>
        <dbReference type="Proteomes" id="UP001595960"/>
    </source>
</evidence>
<dbReference type="Gene3D" id="3.40.430.10">
    <property type="entry name" value="Dihydrofolate Reductase, subunit A"/>
    <property type="match status" value="1"/>
</dbReference>
<dbReference type="PANTHER" id="PTHR38011:SF12">
    <property type="entry name" value="BIFUNCTIONAL DEAMINASE-REDUCTASE DOMAIN PROTEIN"/>
    <property type="match status" value="1"/>
</dbReference>
<dbReference type="Pfam" id="PF01872">
    <property type="entry name" value="RibD_C"/>
    <property type="match status" value="1"/>
</dbReference>
<gene>
    <name evidence="2" type="ORF">ACFPER_00275</name>
</gene>
<sequence length="206" mass="22664">MPLVTCDISISIDGFAAGPDQTRAHPLGRIDENILHAWMFERRDENRDEVEAIVDAGAFIMGRHMFGPDRGDWDLDWHGWWGDDPPYHAPVFVLGHRERDELAMAGGTTFHFVTGGIHEALDRARAAAGDRNVAVAGGAATVNQYLAAGLIDELRLHVVPAVIGAGERLFDGVPRTMFEQVSSRGTSLVTHLTYRPRRSTEGRARA</sequence>
<reference evidence="3" key="1">
    <citation type="journal article" date="2019" name="Int. J. Syst. Evol. Microbiol.">
        <title>The Global Catalogue of Microorganisms (GCM) 10K type strain sequencing project: providing services to taxonomists for standard genome sequencing and annotation.</title>
        <authorList>
            <consortium name="The Broad Institute Genomics Platform"/>
            <consortium name="The Broad Institute Genome Sequencing Center for Infectious Disease"/>
            <person name="Wu L."/>
            <person name="Ma J."/>
        </authorList>
    </citation>
    <scope>NUCLEOTIDE SEQUENCE [LARGE SCALE GENOMIC DNA]</scope>
    <source>
        <strain evidence="3">CGMCC 1.12192</strain>
    </source>
</reference>
<proteinExistence type="predicted"/>
<evidence type="ECO:0000259" key="1">
    <source>
        <dbReference type="Pfam" id="PF01872"/>
    </source>
</evidence>
<dbReference type="RefSeq" id="WP_204395310.1">
    <property type="nucleotide sequence ID" value="NZ_JAFBBW010000001.1"/>
</dbReference>
<dbReference type="InterPro" id="IPR050765">
    <property type="entry name" value="Riboflavin_Biosynth_HTPR"/>
</dbReference>
<comment type="caution">
    <text evidence="2">The sequence shown here is derived from an EMBL/GenBank/DDBJ whole genome shotgun (WGS) entry which is preliminary data.</text>
</comment>
<accession>A0ABV9R1V1</accession>
<protein>
    <submittedName>
        <fullName evidence="2">Dihydrofolate reductase family protein</fullName>
    </submittedName>
</protein>
<evidence type="ECO:0000313" key="2">
    <source>
        <dbReference type="EMBL" id="MFC4827207.1"/>
    </source>
</evidence>
<dbReference type="PANTHER" id="PTHR38011">
    <property type="entry name" value="DIHYDROFOLATE REDUCTASE FAMILY PROTEIN (AFU_ORTHOLOGUE AFUA_8G06820)"/>
    <property type="match status" value="1"/>
</dbReference>
<feature type="domain" description="Bacterial bifunctional deaminase-reductase C-terminal" evidence="1">
    <location>
        <begin position="2"/>
        <end position="183"/>
    </location>
</feature>
<dbReference type="Proteomes" id="UP001595960">
    <property type="component" value="Unassembled WGS sequence"/>
</dbReference>
<organism evidence="2 3">
    <name type="scientific">Agromyces aurantiacus</name>
    <dbReference type="NCBI Taxonomy" id="165814"/>
    <lineage>
        <taxon>Bacteria</taxon>
        <taxon>Bacillati</taxon>
        <taxon>Actinomycetota</taxon>
        <taxon>Actinomycetes</taxon>
        <taxon>Micrococcales</taxon>
        <taxon>Microbacteriaceae</taxon>
        <taxon>Agromyces</taxon>
    </lineage>
</organism>
<dbReference type="SUPFAM" id="SSF53597">
    <property type="entry name" value="Dihydrofolate reductase-like"/>
    <property type="match status" value="1"/>
</dbReference>